<name>A0A4Y9ZQ74_9AGAM</name>
<evidence type="ECO:0000313" key="1">
    <source>
        <dbReference type="EMBL" id="TFY76932.1"/>
    </source>
</evidence>
<dbReference type="STRING" id="135208.A0A4Y9ZQ74"/>
<gene>
    <name evidence="1" type="ORF">EWM64_g7080</name>
</gene>
<dbReference type="AlphaFoldDB" id="A0A4Y9ZQ74"/>
<dbReference type="EMBL" id="SFCI01001049">
    <property type="protein sequence ID" value="TFY76932.1"/>
    <property type="molecule type" value="Genomic_DNA"/>
</dbReference>
<protein>
    <recommendedName>
        <fullName evidence="3">Reverse transcriptase domain-containing protein</fullName>
    </recommendedName>
</protein>
<sequence>NAHMQYVVCADGSFSAPFTSGHGILASDSASPMFWLLFMSDLHLPDDPADISLDGIYVSHLEHTDDIVLFSMCPAALQRKLDALAHWCGLNFLIINLCKSISMIFGRLPSPLPMLSIDGSVLHWTSQYTYIGVTFCSTTCNIFSPHYSLKAQKAKSLANVTFRLDGLIGSLPAWEGHLLYMACVDPHLMHACDILPDVDAGLLQPLENVQRTFVQHLLAAAMLPSLCAAAAS</sequence>
<keyword evidence="2" id="KW-1185">Reference proteome</keyword>
<dbReference type="OrthoDB" id="3240817at2759"/>
<comment type="caution">
    <text evidence="1">The sequence shown here is derived from an EMBL/GenBank/DDBJ whole genome shotgun (WGS) entry which is preliminary data.</text>
</comment>
<evidence type="ECO:0000313" key="2">
    <source>
        <dbReference type="Proteomes" id="UP000298061"/>
    </source>
</evidence>
<organism evidence="1 2">
    <name type="scientific">Hericium alpestre</name>
    <dbReference type="NCBI Taxonomy" id="135208"/>
    <lineage>
        <taxon>Eukaryota</taxon>
        <taxon>Fungi</taxon>
        <taxon>Dikarya</taxon>
        <taxon>Basidiomycota</taxon>
        <taxon>Agaricomycotina</taxon>
        <taxon>Agaricomycetes</taxon>
        <taxon>Russulales</taxon>
        <taxon>Hericiaceae</taxon>
        <taxon>Hericium</taxon>
    </lineage>
</organism>
<reference evidence="1 2" key="1">
    <citation type="submission" date="2019-02" db="EMBL/GenBank/DDBJ databases">
        <title>Genome sequencing of the rare red list fungi Hericium alpestre (H. flagellum).</title>
        <authorList>
            <person name="Buettner E."/>
            <person name="Kellner H."/>
        </authorList>
    </citation>
    <scope>NUCLEOTIDE SEQUENCE [LARGE SCALE GENOMIC DNA]</scope>
    <source>
        <strain evidence="1 2">DSM 108284</strain>
    </source>
</reference>
<dbReference type="Proteomes" id="UP000298061">
    <property type="component" value="Unassembled WGS sequence"/>
</dbReference>
<proteinExistence type="predicted"/>
<evidence type="ECO:0008006" key="3">
    <source>
        <dbReference type="Google" id="ProtNLM"/>
    </source>
</evidence>
<accession>A0A4Y9ZQ74</accession>
<feature type="non-terminal residue" evidence="1">
    <location>
        <position position="1"/>
    </location>
</feature>